<feature type="chain" id="PRO_5042134451" evidence="1">
    <location>
        <begin position="21"/>
        <end position="126"/>
    </location>
</feature>
<protein>
    <submittedName>
        <fullName evidence="2">Uncharacterized protein</fullName>
    </submittedName>
</protein>
<keyword evidence="3" id="KW-1185">Reference proteome</keyword>
<keyword evidence="1" id="KW-0732">Signal</keyword>
<gene>
    <name evidence="2" type="ORF">B0H16DRAFT_1879879</name>
</gene>
<feature type="signal peptide" evidence="1">
    <location>
        <begin position="1"/>
        <end position="20"/>
    </location>
</feature>
<accession>A0AAD7K0B6</accession>
<evidence type="ECO:0000256" key="1">
    <source>
        <dbReference type="SAM" id="SignalP"/>
    </source>
</evidence>
<reference evidence="2" key="1">
    <citation type="submission" date="2023-03" db="EMBL/GenBank/DDBJ databases">
        <title>Massive genome expansion in bonnet fungi (Mycena s.s.) driven by repeated elements and novel gene families across ecological guilds.</title>
        <authorList>
            <consortium name="Lawrence Berkeley National Laboratory"/>
            <person name="Harder C.B."/>
            <person name="Miyauchi S."/>
            <person name="Viragh M."/>
            <person name="Kuo A."/>
            <person name="Thoen E."/>
            <person name="Andreopoulos B."/>
            <person name="Lu D."/>
            <person name="Skrede I."/>
            <person name="Drula E."/>
            <person name="Henrissat B."/>
            <person name="Morin E."/>
            <person name="Kohler A."/>
            <person name="Barry K."/>
            <person name="LaButti K."/>
            <person name="Morin E."/>
            <person name="Salamov A."/>
            <person name="Lipzen A."/>
            <person name="Mereny Z."/>
            <person name="Hegedus B."/>
            <person name="Baldrian P."/>
            <person name="Stursova M."/>
            <person name="Weitz H."/>
            <person name="Taylor A."/>
            <person name="Grigoriev I.V."/>
            <person name="Nagy L.G."/>
            <person name="Martin F."/>
            <person name="Kauserud H."/>
        </authorList>
    </citation>
    <scope>NUCLEOTIDE SEQUENCE</scope>
    <source>
        <strain evidence="2">CBHHK182m</strain>
    </source>
</reference>
<sequence length="126" mass="13423">MLSTRFLALIVASIATLAVATPDIAARQVATGIIMACQDANFGAMCNNITFVENSCTQLPASQVNQVDSVQVPPGWACTFYDLKSSTTCNPSDPHTTLLPPGSSNLGLQNFHDSLDEFMCQLLCPI</sequence>
<evidence type="ECO:0000313" key="3">
    <source>
        <dbReference type="Proteomes" id="UP001215598"/>
    </source>
</evidence>
<dbReference type="EMBL" id="JARKIB010000010">
    <property type="protein sequence ID" value="KAJ7775498.1"/>
    <property type="molecule type" value="Genomic_DNA"/>
</dbReference>
<dbReference type="Proteomes" id="UP001215598">
    <property type="component" value="Unassembled WGS sequence"/>
</dbReference>
<organism evidence="2 3">
    <name type="scientific">Mycena metata</name>
    <dbReference type="NCBI Taxonomy" id="1033252"/>
    <lineage>
        <taxon>Eukaryota</taxon>
        <taxon>Fungi</taxon>
        <taxon>Dikarya</taxon>
        <taxon>Basidiomycota</taxon>
        <taxon>Agaricomycotina</taxon>
        <taxon>Agaricomycetes</taxon>
        <taxon>Agaricomycetidae</taxon>
        <taxon>Agaricales</taxon>
        <taxon>Marasmiineae</taxon>
        <taxon>Mycenaceae</taxon>
        <taxon>Mycena</taxon>
    </lineage>
</organism>
<evidence type="ECO:0000313" key="2">
    <source>
        <dbReference type="EMBL" id="KAJ7775498.1"/>
    </source>
</evidence>
<proteinExistence type="predicted"/>
<name>A0AAD7K0B6_9AGAR</name>
<comment type="caution">
    <text evidence="2">The sequence shown here is derived from an EMBL/GenBank/DDBJ whole genome shotgun (WGS) entry which is preliminary data.</text>
</comment>
<dbReference type="AlphaFoldDB" id="A0AAD7K0B6"/>